<organism evidence="9 10">
    <name type="scientific">Arachnia propionica</name>
    <dbReference type="NCBI Taxonomy" id="1750"/>
    <lineage>
        <taxon>Bacteria</taxon>
        <taxon>Bacillati</taxon>
        <taxon>Actinomycetota</taxon>
        <taxon>Actinomycetes</taxon>
        <taxon>Propionibacteriales</taxon>
        <taxon>Propionibacteriaceae</taxon>
        <taxon>Arachnia</taxon>
    </lineage>
</organism>
<sequence>MSDLSPQQLQELFTNQVIPYLEEIRNPERPEVGDRPWFVCVGGQPGAGKTAAVDASGQAHRGSVIVNGDDLRRFHPAYEHTMTTNPLAMPDVTAQAIGQWVVMASHWLREQRISAIVESTLRQKDFLLEELAAYREAGYGTELRVVAVPLEVSRLGTLARYVGQAQEFGAGRAVTAQGHDDRAAMVPATVEALVASSQLDRLVIQDRDGRVFLDVSASGPSFAARAREVVDQARDVTSMTPEQARAWFQAATITLKALKDVPLDQDLLKVSSRLATRDATAIAATAWPTEPNKQRHQIDALQRHHWAAVRAATITRPSSRATAPRAQHRPAPPRPDRGRGGLER</sequence>
<proteinExistence type="inferred from homology"/>
<dbReference type="OrthoDB" id="128993at2"/>
<evidence type="ECO:0000256" key="3">
    <source>
        <dbReference type="ARBA" id="ARBA00022741"/>
    </source>
</evidence>
<accession>A0A3P1WVB0</accession>
<dbReference type="EC" id="2.7.1.176" evidence="2"/>
<dbReference type="SUPFAM" id="SSF52540">
    <property type="entry name" value="P-loop containing nucleoside triphosphate hydrolases"/>
    <property type="match status" value="1"/>
</dbReference>
<evidence type="ECO:0000256" key="7">
    <source>
        <dbReference type="SAM" id="MobiDB-lite"/>
    </source>
</evidence>
<evidence type="ECO:0000256" key="5">
    <source>
        <dbReference type="ARBA" id="ARBA00032897"/>
    </source>
</evidence>
<dbReference type="AlphaFoldDB" id="A0A3P1WVB0"/>
<dbReference type="GO" id="GO:0005524">
    <property type="term" value="F:ATP binding"/>
    <property type="evidence" value="ECO:0007669"/>
    <property type="project" value="UniProtKB-KW"/>
</dbReference>
<dbReference type="InterPro" id="IPR027417">
    <property type="entry name" value="P-loop_NTPase"/>
</dbReference>
<feature type="domain" description="Zeta toxin" evidence="8">
    <location>
        <begin position="34"/>
        <end position="212"/>
    </location>
</feature>
<keyword evidence="4" id="KW-0067">ATP-binding</keyword>
<evidence type="ECO:0000259" key="8">
    <source>
        <dbReference type="Pfam" id="PF06414"/>
    </source>
</evidence>
<evidence type="ECO:0000313" key="10">
    <source>
        <dbReference type="Proteomes" id="UP000280935"/>
    </source>
</evidence>
<dbReference type="GO" id="GO:0016301">
    <property type="term" value="F:kinase activity"/>
    <property type="evidence" value="ECO:0007669"/>
    <property type="project" value="InterPro"/>
</dbReference>
<evidence type="ECO:0000256" key="2">
    <source>
        <dbReference type="ARBA" id="ARBA00011963"/>
    </source>
</evidence>
<reference evidence="9 10" key="1">
    <citation type="submission" date="2018-11" db="EMBL/GenBank/DDBJ databases">
        <title>Genomes From Bacteria Associated with the Canine Oral Cavity: a Test Case for Automated Genome-Based Taxonomic Assignment.</title>
        <authorList>
            <person name="Coil D.A."/>
            <person name="Jospin G."/>
            <person name="Darling A.E."/>
            <person name="Wallis C."/>
            <person name="Davis I.J."/>
            <person name="Harris S."/>
            <person name="Eisen J.A."/>
            <person name="Holcombe L.J."/>
            <person name="O'Flynn C."/>
        </authorList>
    </citation>
    <scope>NUCLEOTIDE SEQUENCE [LARGE SCALE GENOMIC DNA]</scope>
    <source>
        <strain evidence="9 10">OH2822_COT-296</strain>
    </source>
</reference>
<protein>
    <recommendedName>
        <fullName evidence="5">UDP-N-acetylglucosamine kinase</fullName>
        <ecNumber evidence="2">2.7.1.176</ecNumber>
    </recommendedName>
    <alternativeName>
        <fullName evidence="5">UDP-N-acetylglucosamine kinase</fullName>
    </alternativeName>
</protein>
<evidence type="ECO:0000313" key="9">
    <source>
        <dbReference type="EMBL" id="RRD50519.1"/>
    </source>
</evidence>
<name>A0A3P1WVB0_9ACTN</name>
<evidence type="ECO:0000256" key="1">
    <source>
        <dbReference type="ARBA" id="ARBA00009104"/>
    </source>
</evidence>
<feature type="region of interest" description="Disordered" evidence="7">
    <location>
        <begin position="314"/>
        <end position="344"/>
    </location>
</feature>
<comment type="caution">
    <text evidence="9">The sequence shown here is derived from an EMBL/GenBank/DDBJ whole genome shotgun (WGS) entry which is preliminary data.</text>
</comment>
<dbReference type="Proteomes" id="UP000280935">
    <property type="component" value="Unassembled WGS sequence"/>
</dbReference>
<feature type="compositionally biased region" description="Basic and acidic residues" evidence="7">
    <location>
        <begin position="334"/>
        <end position="344"/>
    </location>
</feature>
<evidence type="ECO:0000256" key="4">
    <source>
        <dbReference type="ARBA" id="ARBA00022840"/>
    </source>
</evidence>
<dbReference type="RefSeq" id="WP_125227124.1">
    <property type="nucleotide sequence ID" value="NZ_RQYT01000005.1"/>
</dbReference>
<comment type="similarity">
    <text evidence="1">Belongs to the zeta toxin family.</text>
</comment>
<gene>
    <name evidence="9" type="ORF">EII35_03720</name>
</gene>
<dbReference type="EMBL" id="RQYT01000005">
    <property type="protein sequence ID" value="RRD50519.1"/>
    <property type="molecule type" value="Genomic_DNA"/>
</dbReference>
<dbReference type="Gene3D" id="3.40.50.300">
    <property type="entry name" value="P-loop containing nucleotide triphosphate hydrolases"/>
    <property type="match status" value="1"/>
</dbReference>
<evidence type="ECO:0000256" key="6">
    <source>
        <dbReference type="ARBA" id="ARBA00048178"/>
    </source>
</evidence>
<dbReference type="Pfam" id="PF06414">
    <property type="entry name" value="Zeta_toxin"/>
    <property type="match status" value="1"/>
</dbReference>
<keyword evidence="3" id="KW-0547">Nucleotide-binding</keyword>
<dbReference type="InterPro" id="IPR010488">
    <property type="entry name" value="Zeta_toxin_domain"/>
</dbReference>
<comment type="catalytic activity">
    <reaction evidence="6">
        <text>UDP-N-acetyl-alpha-D-glucosamine + ATP = UDP-N-acetyl-alpha-D-glucosamine 3'-phosphate + ADP + H(+)</text>
        <dbReference type="Rhea" id="RHEA:32671"/>
        <dbReference type="ChEBI" id="CHEBI:15378"/>
        <dbReference type="ChEBI" id="CHEBI:30616"/>
        <dbReference type="ChEBI" id="CHEBI:57705"/>
        <dbReference type="ChEBI" id="CHEBI:64353"/>
        <dbReference type="ChEBI" id="CHEBI:456216"/>
        <dbReference type="EC" id="2.7.1.176"/>
    </reaction>
</comment>